<dbReference type="Proteomes" id="UP000008370">
    <property type="component" value="Unassembled WGS sequence"/>
</dbReference>
<name>K5VX93_PHACS</name>
<dbReference type="SUPFAM" id="SSF81383">
    <property type="entry name" value="F-box domain"/>
    <property type="match status" value="1"/>
</dbReference>
<dbReference type="Pfam" id="PF00646">
    <property type="entry name" value="F-box"/>
    <property type="match status" value="1"/>
</dbReference>
<feature type="domain" description="F-box" evidence="1">
    <location>
        <begin position="1"/>
        <end position="45"/>
    </location>
</feature>
<dbReference type="GeneID" id="18919572"/>
<dbReference type="PROSITE" id="PS50181">
    <property type="entry name" value="FBOX"/>
    <property type="match status" value="1"/>
</dbReference>
<proteinExistence type="predicted"/>
<dbReference type="InterPro" id="IPR001810">
    <property type="entry name" value="F-box_dom"/>
</dbReference>
<dbReference type="KEGG" id="pco:PHACADRAFT_29141"/>
<organism evidence="2 3">
    <name type="scientific">Phanerochaete carnosa (strain HHB-10118-sp)</name>
    <name type="common">White-rot fungus</name>
    <name type="synonym">Peniophora carnosa</name>
    <dbReference type="NCBI Taxonomy" id="650164"/>
    <lineage>
        <taxon>Eukaryota</taxon>
        <taxon>Fungi</taxon>
        <taxon>Dikarya</taxon>
        <taxon>Basidiomycota</taxon>
        <taxon>Agaricomycotina</taxon>
        <taxon>Agaricomycetes</taxon>
        <taxon>Polyporales</taxon>
        <taxon>Phanerochaetaceae</taxon>
        <taxon>Phanerochaete</taxon>
    </lineage>
</organism>
<accession>K5VX93</accession>
<dbReference type="RefSeq" id="XP_007395264.1">
    <property type="nucleotide sequence ID" value="XM_007395202.1"/>
</dbReference>
<dbReference type="CDD" id="cd09917">
    <property type="entry name" value="F-box_SF"/>
    <property type="match status" value="1"/>
</dbReference>
<reference evidence="2 3" key="1">
    <citation type="journal article" date="2012" name="BMC Genomics">
        <title>Comparative genomics of the white-rot fungi, Phanerochaete carnosa and P. chrysosporium, to elucidate the genetic basis of the distinct wood types they colonize.</title>
        <authorList>
            <person name="Suzuki H."/>
            <person name="MacDonald J."/>
            <person name="Syed K."/>
            <person name="Salamov A."/>
            <person name="Hori C."/>
            <person name="Aerts A."/>
            <person name="Henrissat B."/>
            <person name="Wiebenga A."/>
            <person name="vanKuyk P.A."/>
            <person name="Barry K."/>
            <person name="Lindquist E."/>
            <person name="LaButti K."/>
            <person name="Lapidus A."/>
            <person name="Lucas S."/>
            <person name="Coutinho P."/>
            <person name="Gong Y."/>
            <person name="Samejima M."/>
            <person name="Mahadevan R."/>
            <person name="Abou-Zaid M."/>
            <person name="de Vries R.P."/>
            <person name="Igarashi K."/>
            <person name="Yadav J.S."/>
            <person name="Grigoriev I.V."/>
            <person name="Master E.R."/>
        </authorList>
    </citation>
    <scope>NUCLEOTIDE SEQUENCE [LARGE SCALE GENOMIC DNA]</scope>
    <source>
        <strain evidence="2 3">HHB-10118-sp</strain>
    </source>
</reference>
<dbReference type="InParanoid" id="K5VX93"/>
<dbReference type="InterPro" id="IPR036047">
    <property type="entry name" value="F-box-like_dom_sf"/>
</dbReference>
<keyword evidence="3" id="KW-1185">Reference proteome</keyword>
<dbReference type="HOGENOM" id="CLU_1111715_0_0_1"/>
<gene>
    <name evidence="2" type="ORF">PHACADRAFT_29141</name>
</gene>
<sequence length="233" mass="26373">MDLPDELLLIILSHLPLTSLIASRGVCKLWRTLVPGSQIPTYRRGLLELYLRAIDSPAFLATRKEILGRTHAFNRAAYIDSLPQGIPDDFRCWLHEWPERAVIGLLWPGVRDGRHAHSKPDLFYDTGHAILSMTIFNRIAFQSPLPGMMQAFMYFKDVEGESGAALLLDDAFVEGQQRSRVLLLSGTCEGAEMKGRVYNVDGVKCPMESPVATSWTQYLQQELSREDLWLKNQ</sequence>
<dbReference type="OrthoDB" id="2788844at2759"/>
<dbReference type="Gene3D" id="1.20.1280.50">
    <property type="match status" value="1"/>
</dbReference>
<dbReference type="SMART" id="SM00256">
    <property type="entry name" value="FBOX"/>
    <property type="match status" value="1"/>
</dbReference>
<dbReference type="AlphaFoldDB" id="K5VX93"/>
<evidence type="ECO:0000259" key="1">
    <source>
        <dbReference type="PROSITE" id="PS50181"/>
    </source>
</evidence>
<evidence type="ECO:0000313" key="3">
    <source>
        <dbReference type="Proteomes" id="UP000008370"/>
    </source>
</evidence>
<dbReference type="EMBL" id="JH930472">
    <property type="protein sequence ID" value="EKM56198.1"/>
    <property type="molecule type" value="Genomic_DNA"/>
</dbReference>
<protein>
    <recommendedName>
        <fullName evidence="1">F-box domain-containing protein</fullName>
    </recommendedName>
</protein>
<evidence type="ECO:0000313" key="2">
    <source>
        <dbReference type="EMBL" id="EKM56198.1"/>
    </source>
</evidence>